<evidence type="ECO:0008006" key="5">
    <source>
        <dbReference type="Google" id="ProtNLM"/>
    </source>
</evidence>
<dbReference type="SUPFAM" id="SSF56235">
    <property type="entry name" value="N-terminal nucleophile aminohydrolases (Ntn hydrolases)"/>
    <property type="match status" value="1"/>
</dbReference>
<evidence type="ECO:0000256" key="1">
    <source>
        <dbReference type="PIRSR" id="PIRSR600246-1"/>
    </source>
</evidence>
<dbReference type="GeneID" id="37000534"/>
<feature type="site" description="Cleavage; by autolysis" evidence="2">
    <location>
        <begin position="160"/>
        <end position="161"/>
    </location>
</feature>
<protein>
    <recommendedName>
        <fullName evidence="5">Threonine aspartase</fullName>
    </recommendedName>
</protein>
<dbReference type="Pfam" id="PF01112">
    <property type="entry name" value="Asparaginase_2"/>
    <property type="match status" value="1"/>
</dbReference>
<dbReference type="PANTHER" id="PTHR10188:SF8">
    <property type="entry name" value="THREONINE ASPARTASE 1"/>
    <property type="match status" value="1"/>
</dbReference>
<evidence type="ECO:0000256" key="2">
    <source>
        <dbReference type="PIRSR" id="PIRSR600246-3"/>
    </source>
</evidence>
<reference evidence="3 4" key="1">
    <citation type="submission" date="2017-12" db="EMBL/GenBank/DDBJ databases">
        <title>Genome Sequence of the Amphotericin B-resistant Candida duobushaemulonii strain, B09383.</title>
        <authorList>
            <person name="Chow N.A."/>
            <person name="Gade L."/>
            <person name="Batra D."/>
            <person name="Rowe L.A."/>
            <person name="Loparev V.N."/>
            <person name="Litvintseva A.P."/>
        </authorList>
    </citation>
    <scope>NUCLEOTIDE SEQUENCE [LARGE SCALE GENOMIC DNA]</scope>
    <source>
        <strain evidence="3 4">B09383</strain>
    </source>
</reference>
<dbReference type="GO" id="GO:0005737">
    <property type="term" value="C:cytoplasm"/>
    <property type="evidence" value="ECO:0007669"/>
    <property type="project" value="TreeGrafter"/>
</dbReference>
<accession>A0A2V1AI43</accession>
<gene>
    <name evidence="3" type="ORF">CXQ87_000532</name>
</gene>
<dbReference type="EMBL" id="PKFP01000008">
    <property type="protein sequence ID" value="PVH17639.1"/>
    <property type="molecule type" value="Genomic_DNA"/>
</dbReference>
<dbReference type="GO" id="GO:0004298">
    <property type="term" value="F:threonine-type endopeptidase activity"/>
    <property type="evidence" value="ECO:0007669"/>
    <property type="project" value="TreeGrafter"/>
</dbReference>
<dbReference type="InterPro" id="IPR029055">
    <property type="entry name" value="Ntn_hydrolases_N"/>
</dbReference>
<dbReference type="Gene3D" id="3.60.20.30">
    <property type="entry name" value="(Glycosyl)asparaginase"/>
    <property type="match status" value="1"/>
</dbReference>
<name>A0A2V1AI43_9ASCO</name>
<dbReference type="VEuPathDB" id="FungiDB:CXQ87_000532"/>
<dbReference type="InterPro" id="IPR000246">
    <property type="entry name" value="Peptidase_T2"/>
</dbReference>
<feature type="active site" description="Nucleophile" evidence="1">
    <location>
        <position position="161"/>
    </location>
</feature>
<dbReference type="PANTHER" id="PTHR10188">
    <property type="entry name" value="L-ASPARAGINASE"/>
    <property type="match status" value="1"/>
</dbReference>
<keyword evidence="4" id="KW-1185">Reference proteome</keyword>
<dbReference type="Proteomes" id="UP000244406">
    <property type="component" value="Unassembled WGS sequence"/>
</dbReference>
<sequence length="331" mass="35757">MSFLVAHVGAGNHSPSSNDRYKKLLKSALRTNSFVQCCSIIEKSPLTNTGYGSALDRFGDASCDCTVLTSSDQKYESLSLIGIDDKECPTLESLHIKDKIEEEFQNSKSLGLSKPSMLNYQHIRDVYGTDGGSTLISPAAKLLYDKFKSLPVAPPQSVQDTVGVIHFERHLSLSTSSGGTFLKFPGRVSCAGVYGAGLAVAGDESIRISCLCSGNGDDIIKMRLAGFVADVLLRCAQSDEWQDFSAVMVQSIVNHSESTQLSGLSDKHEAIVYAGVIAIVQHGTRTTLAFCHSTESFYFGFIDSTGNREIVLSTQPDESRVGHFVGGQYKL</sequence>
<proteinExistence type="predicted"/>
<dbReference type="GO" id="GO:0051604">
    <property type="term" value="P:protein maturation"/>
    <property type="evidence" value="ECO:0007669"/>
    <property type="project" value="TreeGrafter"/>
</dbReference>
<comment type="caution">
    <text evidence="3">The sequence shown here is derived from an EMBL/GenBank/DDBJ whole genome shotgun (WGS) entry which is preliminary data.</text>
</comment>
<dbReference type="AlphaFoldDB" id="A0A2V1AI43"/>
<evidence type="ECO:0000313" key="3">
    <source>
        <dbReference type="EMBL" id="PVH17639.1"/>
    </source>
</evidence>
<evidence type="ECO:0000313" key="4">
    <source>
        <dbReference type="Proteomes" id="UP000244406"/>
    </source>
</evidence>
<organism evidence="3 4">
    <name type="scientific">Candidozyma duobushaemuli</name>
    <dbReference type="NCBI Taxonomy" id="1231522"/>
    <lineage>
        <taxon>Eukaryota</taxon>
        <taxon>Fungi</taxon>
        <taxon>Dikarya</taxon>
        <taxon>Ascomycota</taxon>
        <taxon>Saccharomycotina</taxon>
        <taxon>Pichiomycetes</taxon>
        <taxon>Metschnikowiaceae</taxon>
        <taxon>Candidozyma</taxon>
    </lineage>
</organism>
<dbReference type="RefSeq" id="XP_025338579.1">
    <property type="nucleotide sequence ID" value="XM_025479106.1"/>
</dbReference>